<reference evidence="9 10" key="1">
    <citation type="submission" date="2018-06" db="EMBL/GenBank/DDBJ databases">
        <title>Genome Sequence of the Brown Rot Fungal Pathogen Monilinia fructigena.</title>
        <authorList>
            <person name="Landi L."/>
            <person name="De Miccolis Angelini R.M."/>
            <person name="Pollastro S."/>
            <person name="Abate D."/>
            <person name="Faretra F."/>
            <person name="Romanazzi G."/>
        </authorList>
    </citation>
    <scope>NUCLEOTIDE SEQUENCE [LARGE SCALE GENOMIC DNA]</scope>
    <source>
        <strain evidence="9 10">Mfrg269</strain>
    </source>
</reference>
<comment type="similarity">
    <text evidence="5">Belongs to the SAT4 family.</text>
</comment>
<dbReference type="Proteomes" id="UP000249056">
    <property type="component" value="Unassembled WGS sequence"/>
</dbReference>
<dbReference type="GO" id="GO:0016020">
    <property type="term" value="C:membrane"/>
    <property type="evidence" value="ECO:0007669"/>
    <property type="project" value="UniProtKB-SubCell"/>
</dbReference>
<evidence type="ECO:0000313" key="9">
    <source>
        <dbReference type="EMBL" id="RAL64261.1"/>
    </source>
</evidence>
<comment type="caution">
    <text evidence="9">The sequence shown here is derived from an EMBL/GenBank/DDBJ whole genome shotgun (WGS) entry which is preliminary data.</text>
</comment>
<accession>A0A395IVT3</accession>
<evidence type="ECO:0000313" key="10">
    <source>
        <dbReference type="Proteomes" id="UP000249056"/>
    </source>
</evidence>
<evidence type="ECO:0000256" key="7">
    <source>
        <dbReference type="SAM" id="Phobius"/>
    </source>
</evidence>
<feature type="region of interest" description="Disordered" evidence="6">
    <location>
        <begin position="304"/>
        <end position="338"/>
    </location>
</feature>
<dbReference type="InterPro" id="IPR052337">
    <property type="entry name" value="SAT4-like"/>
</dbReference>
<keyword evidence="3 7" id="KW-1133">Transmembrane helix</keyword>
<dbReference type="PANTHER" id="PTHR33048:SF47">
    <property type="entry name" value="INTEGRAL MEMBRANE PROTEIN-RELATED"/>
    <property type="match status" value="1"/>
</dbReference>
<dbReference type="PANTHER" id="PTHR33048">
    <property type="entry name" value="PTH11-LIKE INTEGRAL MEMBRANE PROTEIN (AFU_ORTHOLOGUE AFUA_5G11245)"/>
    <property type="match status" value="1"/>
</dbReference>
<dbReference type="OrthoDB" id="2988756at2759"/>
<keyword evidence="2 7" id="KW-0812">Transmembrane</keyword>
<evidence type="ECO:0000256" key="2">
    <source>
        <dbReference type="ARBA" id="ARBA00022692"/>
    </source>
</evidence>
<evidence type="ECO:0000259" key="8">
    <source>
        <dbReference type="Pfam" id="PF20684"/>
    </source>
</evidence>
<evidence type="ECO:0000256" key="5">
    <source>
        <dbReference type="ARBA" id="ARBA00038359"/>
    </source>
</evidence>
<feature type="transmembrane region" description="Helical" evidence="7">
    <location>
        <begin position="17"/>
        <end position="37"/>
    </location>
</feature>
<dbReference type="InterPro" id="IPR049326">
    <property type="entry name" value="Rhodopsin_dom_fungi"/>
</dbReference>
<dbReference type="EMBL" id="QKRW01000015">
    <property type="protein sequence ID" value="RAL64261.1"/>
    <property type="molecule type" value="Genomic_DNA"/>
</dbReference>
<feature type="transmembrane region" description="Helical" evidence="7">
    <location>
        <begin position="130"/>
        <end position="151"/>
    </location>
</feature>
<feature type="domain" description="Rhodopsin" evidence="8">
    <location>
        <begin position="191"/>
        <end position="229"/>
    </location>
</feature>
<feature type="transmembrane region" description="Helical" evidence="7">
    <location>
        <begin position="49"/>
        <end position="66"/>
    </location>
</feature>
<proteinExistence type="inferred from homology"/>
<feature type="transmembrane region" description="Helical" evidence="7">
    <location>
        <begin position="95"/>
        <end position="118"/>
    </location>
</feature>
<feature type="domain" description="Rhodopsin" evidence="8">
    <location>
        <begin position="34"/>
        <end position="189"/>
    </location>
</feature>
<evidence type="ECO:0000256" key="6">
    <source>
        <dbReference type="SAM" id="MobiDB-lite"/>
    </source>
</evidence>
<protein>
    <recommendedName>
        <fullName evidence="8">Rhodopsin domain-containing protein</fullName>
    </recommendedName>
</protein>
<dbReference type="Pfam" id="PF20684">
    <property type="entry name" value="Fung_rhodopsin"/>
    <property type="match status" value="2"/>
</dbReference>
<dbReference type="AlphaFoldDB" id="A0A395IVT3"/>
<comment type="subcellular location">
    <subcellularLocation>
        <location evidence="1">Membrane</location>
        <topology evidence="1">Multi-pass membrane protein</topology>
    </subcellularLocation>
</comment>
<gene>
    <name evidence="9" type="ORF">DID88_002153</name>
</gene>
<keyword evidence="4 7" id="KW-0472">Membrane</keyword>
<keyword evidence="10" id="KW-1185">Reference proteome</keyword>
<sequence length="338" mass="36991">MSATDPSLPHDSKAGQVLAVCASMLVFTTLVVGARVWIRLKLAKGGLGADDWCILVAWVLVVAYNLDPINQVSFGLGQHIWDLPADTNFSASLELYYFGEMLYFVCVAVTKVAVLILYLRLATSRTLRMLIYGVMTFVVLTSFSCVMATIFQCTPISKAWENPPTNNGSCIQVNAMFYANAGLDIFQDCAQSSEDLPYDNVGGAIWSCIECNIGVVCASLPHFKPLFDRYFPTLMGRSIGASNNNGASGGELRHNAGNYIKQNNTNEFELEGGQKPKLWKDTYEGKYHPSDSVNIEAGDTIYVSNDSEERLRGVTPPESESNVAESEDGICQDYEGCS</sequence>
<evidence type="ECO:0000256" key="4">
    <source>
        <dbReference type="ARBA" id="ARBA00023136"/>
    </source>
</evidence>
<evidence type="ECO:0000256" key="3">
    <source>
        <dbReference type="ARBA" id="ARBA00022989"/>
    </source>
</evidence>
<organism evidence="9 10">
    <name type="scientific">Monilinia fructigena</name>
    <dbReference type="NCBI Taxonomy" id="38457"/>
    <lineage>
        <taxon>Eukaryota</taxon>
        <taxon>Fungi</taxon>
        <taxon>Dikarya</taxon>
        <taxon>Ascomycota</taxon>
        <taxon>Pezizomycotina</taxon>
        <taxon>Leotiomycetes</taxon>
        <taxon>Helotiales</taxon>
        <taxon>Sclerotiniaceae</taxon>
        <taxon>Monilinia</taxon>
    </lineage>
</organism>
<evidence type="ECO:0000256" key="1">
    <source>
        <dbReference type="ARBA" id="ARBA00004141"/>
    </source>
</evidence>
<name>A0A395IVT3_9HELO</name>